<evidence type="ECO:0000259" key="2">
    <source>
        <dbReference type="Pfam" id="PF02719"/>
    </source>
</evidence>
<dbReference type="Pfam" id="PF02719">
    <property type="entry name" value="Polysacc_synt_2"/>
    <property type="match status" value="1"/>
</dbReference>
<dbReference type="PANTHER" id="PTHR43318">
    <property type="entry name" value="UDP-N-ACETYLGLUCOSAMINE 4,6-DEHYDRATASE"/>
    <property type="match status" value="1"/>
</dbReference>
<sequence length="393" mass="44398">LADILNICKETKCHIKRLPGMYQFINDGFQISDFKDVEVQDLLGRDTIEVSLEDIMGYVTNKVVMVTGGGGSIGSELCRQIAANHPKQLVIVDIYENNAYNIQLELQHDYPDLNLETLIASVRNADRIDKIFEIYHPDIVYHAAAHKHVPLMEDAPNEAVKNNVFGTLNVVKAADKYKIQRFILISTDKAVNPTNIMGATKRLCETIVQTYNKRSQTEYVAVRFGNVLGSNGSVIPLFKKQIKAGGPVTVTHPDIIRYFMTIPEAVSLVLQAGAYAKGGEIFILDMGKPVKIVDMARNLIKLSGYEPNVDIEIEFTGLRPGEKLYEELLMKEEGLQETSNRMIHIGKPIELDERILFDKLKNLKKEVYEEIEDIRPMVQELVPTYKYKKEKVG</sequence>
<dbReference type="CDD" id="cd05237">
    <property type="entry name" value="UDP_invert_4-6DH_SDR_e"/>
    <property type="match status" value="1"/>
</dbReference>
<accession>A0AB35IS69</accession>
<proteinExistence type="inferred from homology"/>
<comment type="similarity">
    <text evidence="1">Belongs to the polysaccharide synthase family.</text>
</comment>
<evidence type="ECO:0000313" key="3">
    <source>
        <dbReference type="EMBL" id="MDB7085685.1"/>
    </source>
</evidence>
<feature type="non-terminal residue" evidence="3">
    <location>
        <position position="1"/>
    </location>
</feature>
<dbReference type="AlphaFoldDB" id="A0AB35IS69"/>
<name>A0AB35IS69_9FIRM</name>
<dbReference type="RefSeq" id="WP_272019297.1">
    <property type="nucleotide sequence ID" value="NZ_JAQLKE010000048.1"/>
</dbReference>
<dbReference type="EMBL" id="JAQLKE010000048">
    <property type="protein sequence ID" value="MDB7085685.1"/>
    <property type="molecule type" value="Genomic_DNA"/>
</dbReference>
<comment type="caution">
    <text evidence="3">The sequence shown here is derived from an EMBL/GenBank/DDBJ whole genome shotgun (WGS) entry which is preliminary data.</text>
</comment>
<dbReference type="InterPro" id="IPR003869">
    <property type="entry name" value="Polysac_CapD-like"/>
</dbReference>
<evidence type="ECO:0000256" key="1">
    <source>
        <dbReference type="ARBA" id="ARBA00007430"/>
    </source>
</evidence>
<dbReference type="Proteomes" id="UP001211987">
    <property type="component" value="Unassembled WGS sequence"/>
</dbReference>
<dbReference type="PANTHER" id="PTHR43318:SF1">
    <property type="entry name" value="POLYSACCHARIDE BIOSYNTHESIS PROTEIN EPSC-RELATED"/>
    <property type="match status" value="1"/>
</dbReference>
<organism evidence="3 4">
    <name type="scientific">Thomasclavelia ramosa</name>
    <dbReference type="NCBI Taxonomy" id="1547"/>
    <lineage>
        <taxon>Bacteria</taxon>
        <taxon>Bacillati</taxon>
        <taxon>Bacillota</taxon>
        <taxon>Erysipelotrichia</taxon>
        <taxon>Erysipelotrichales</taxon>
        <taxon>Coprobacillaceae</taxon>
        <taxon>Thomasclavelia</taxon>
    </lineage>
</organism>
<evidence type="ECO:0000313" key="4">
    <source>
        <dbReference type="Proteomes" id="UP001211987"/>
    </source>
</evidence>
<feature type="domain" description="Polysaccharide biosynthesis protein CapD-like" evidence="2">
    <location>
        <begin position="64"/>
        <end position="345"/>
    </location>
</feature>
<dbReference type="SUPFAM" id="SSF51735">
    <property type="entry name" value="NAD(P)-binding Rossmann-fold domains"/>
    <property type="match status" value="1"/>
</dbReference>
<dbReference type="InterPro" id="IPR051203">
    <property type="entry name" value="Polysaccharide_Synthase-Rel"/>
</dbReference>
<dbReference type="InterPro" id="IPR036291">
    <property type="entry name" value="NAD(P)-bd_dom_sf"/>
</dbReference>
<gene>
    <name evidence="3" type="ORF">PM738_17925</name>
</gene>
<protein>
    <submittedName>
        <fullName evidence="3">Nucleoside-diphosphate sugar epimerase/dehydratase</fullName>
    </submittedName>
</protein>
<reference evidence="3" key="1">
    <citation type="submission" date="2023-01" db="EMBL/GenBank/DDBJ databases">
        <title>Human gut microbiome strain richness.</title>
        <authorList>
            <person name="Chen-Liaw A."/>
        </authorList>
    </citation>
    <scope>NUCLEOTIDE SEQUENCE</scope>
    <source>
        <strain evidence="3">1001217st2_G6_1001217B_191108</strain>
    </source>
</reference>
<dbReference type="Gene3D" id="3.40.50.720">
    <property type="entry name" value="NAD(P)-binding Rossmann-like Domain"/>
    <property type="match status" value="2"/>
</dbReference>